<sequence>MSSNKSKTPWASREEGTGVTGGDPRARQQLAGQQLRYQEGAEPSPEAIDIALRELMSSSGFWTEHHYRWMKERLEKQIQAAGGWAQFEAATRARPQPASLAGTTTEGATPPAPVAAPSAFPLRPPTKSSDTAAAPRRTHMHPAMCWCRLGDCPRSSEIRCSGECCRDSRAASKSGA</sequence>
<proteinExistence type="predicted"/>
<dbReference type="EMBL" id="KV424128">
    <property type="protein sequence ID" value="KZT51055.1"/>
    <property type="molecule type" value="Genomic_DNA"/>
</dbReference>
<dbReference type="Proteomes" id="UP000076842">
    <property type="component" value="Unassembled WGS sequence"/>
</dbReference>
<feature type="compositionally biased region" description="Low complexity" evidence="1">
    <location>
        <begin position="101"/>
        <end position="119"/>
    </location>
</feature>
<gene>
    <name evidence="2" type="ORF">CALCODRAFT_504003</name>
</gene>
<feature type="region of interest" description="Disordered" evidence="1">
    <location>
        <begin position="1"/>
        <end position="43"/>
    </location>
</feature>
<feature type="region of interest" description="Disordered" evidence="1">
    <location>
        <begin position="90"/>
        <end position="135"/>
    </location>
</feature>
<organism evidence="2 3">
    <name type="scientific">Calocera cornea HHB12733</name>
    <dbReference type="NCBI Taxonomy" id="1353952"/>
    <lineage>
        <taxon>Eukaryota</taxon>
        <taxon>Fungi</taxon>
        <taxon>Dikarya</taxon>
        <taxon>Basidiomycota</taxon>
        <taxon>Agaricomycotina</taxon>
        <taxon>Dacrymycetes</taxon>
        <taxon>Dacrymycetales</taxon>
        <taxon>Dacrymycetaceae</taxon>
        <taxon>Calocera</taxon>
    </lineage>
</organism>
<evidence type="ECO:0000313" key="3">
    <source>
        <dbReference type="Proteomes" id="UP000076842"/>
    </source>
</evidence>
<dbReference type="InParanoid" id="A0A165CMM5"/>
<keyword evidence="3" id="KW-1185">Reference proteome</keyword>
<evidence type="ECO:0000256" key="1">
    <source>
        <dbReference type="SAM" id="MobiDB-lite"/>
    </source>
</evidence>
<dbReference type="AlphaFoldDB" id="A0A165CMM5"/>
<reference evidence="2 3" key="1">
    <citation type="journal article" date="2016" name="Mol. Biol. Evol.">
        <title>Comparative Genomics of Early-Diverging Mushroom-Forming Fungi Provides Insights into the Origins of Lignocellulose Decay Capabilities.</title>
        <authorList>
            <person name="Nagy L.G."/>
            <person name="Riley R."/>
            <person name="Tritt A."/>
            <person name="Adam C."/>
            <person name="Daum C."/>
            <person name="Floudas D."/>
            <person name="Sun H."/>
            <person name="Yadav J.S."/>
            <person name="Pangilinan J."/>
            <person name="Larsson K.H."/>
            <person name="Matsuura K."/>
            <person name="Barry K."/>
            <person name="Labutti K."/>
            <person name="Kuo R."/>
            <person name="Ohm R.A."/>
            <person name="Bhattacharya S.S."/>
            <person name="Shirouzu T."/>
            <person name="Yoshinaga Y."/>
            <person name="Martin F.M."/>
            <person name="Grigoriev I.V."/>
            <person name="Hibbett D.S."/>
        </authorList>
    </citation>
    <scope>NUCLEOTIDE SEQUENCE [LARGE SCALE GENOMIC DNA]</scope>
    <source>
        <strain evidence="2 3">HHB12733</strain>
    </source>
</reference>
<protein>
    <submittedName>
        <fullName evidence="2">Uncharacterized protein</fullName>
    </submittedName>
</protein>
<name>A0A165CMM5_9BASI</name>
<feature type="compositionally biased region" description="Low complexity" evidence="1">
    <location>
        <begin position="27"/>
        <end position="38"/>
    </location>
</feature>
<evidence type="ECO:0000313" key="2">
    <source>
        <dbReference type="EMBL" id="KZT51055.1"/>
    </source>
</evidence>
<accession>A0A165CMM5</accession>